<name>A0AAE9I0A4_9BURK</name>
<evidence type="ECO:0000313" key="2">
    <source>
        <dbReference type="EMBL" id="TSP10012.1"/>
    </source>
</evidence>
<dbReference type="Proteomes" id="UP000318943">
    <property type="component" value="Unassembled WGS sequence"/>
</dbReference>
<organism evidence="3 5">
    <name type="scientific">Cupriavidus campinensis</name>
    <dbReference type="NCBI Taxonomy" id="151783"/>
    <lineage>
        <taxon>Bacteria</taxon>
        <taxon>Pseudomonadati</taxon>
        <taxon>Pseudomonadota</taxon>
        <taxon>Betaproteobacteria</taxon>
        <taxon>Burkholderiales</taxon>
        <taxon>Burkholderiaceae</taxon>
        <taxon>Cupriavidus</taxon>
    </lineage>
</organism>
<feature type="transmembrane region" description="Helical" evidence="1">
    <location>
        <begin position="149"/>
        <end position="170"/>
    </location>
</feature>
<dbReference type="Proteomes" id="UP001056132">
    <property type="component" value="Chromosome 1"/>
</dbReference>
<reference evidence="3" key="3">
    <citation type="submission" date="2022-05" db="EMBL/GenBank/DDBJ databases">
        <authorList>
            <person name="Kunte H.-J."/>
        </authorList>
    </citation>
    <scope>NUCLEOTIDE SEQUENCE</scope>
    <source>
        <strain evidence="3">G5</strain>
    </source>
</reference>
<evidence type="ECO:0000313" key="4">
    <source>
        <dbReference type="Proteomes" id="UP000318943"/>
    </source>
</evidence>
<reference evidence="3" key="2">
    <citation type="journal article" date="2022" name="Microbiol. Resour. Announc.">
        <title>Genome Sequence of Cupriavidus campinensis Strain G5, a Member of a Bacterial Consortium Capable of Polyethylene Degradation.</title>
        <authorList>
            <person name="Schneider B."/>
            <person name="Pfeiffer F."/>
            <person name="Dyall-Smith M."/>
            <person name="Kunte H.J."/>
        </authorList>
    </citation>
    <scope>NUCLEOTIDE SEQUENCE</scope>
    <source>
        <strain evidence="3">G5</strain>
    </source>
</reference>
<keyword evidence="1" id="KW-0472">Membrane</keyword>
<dbReference type="KEGG" id="ccam:M5D45_16670"/>
<keyword evidence="1" id="KW-0812">Transmembrane</keyword>
<evidence type="ECO:0000313" key="3">
    <source>
        <dbReference type="EMBL" id="URF04088.1"/>
    </source>
</evidence>
<dbReference type="EMBL" id="VCIZ01000019">
    <property type="protein sequence ID" value="TSP10012.1"/>
    <property type="molecule type" value="Genomic_DNA"/>
</dbReference>
<evidence type="ECO:0000256" key="1">
    <source>
        <dbReference type="SAM" id="Phobius"/>
    </source>
</evidence>
<proteinExistence type="predicted"/>
<dbReference type="RefSeq" id="WP_144202101.1">
    <property type="nucleotide sequence ID" value="NZ_CAJPVH010000030.1"/>
</dbReference>
<keyword evidence="4" id="KW-1185">Reference proteome</keyword>
<keyword evidence="1" id="KW-1133">Transmembrane helix</keyword>
<gene>
    <name evidence="2" type="ORF">FGG12_25070</name>
    <name evidence="3" type="ORF">M5D45_16670</name>
</gene>
<reference evidence="2 4" key="1">
    <citation type="submission" date="2019-05" db="EMBL/GenBank/DDBJ databases">
        <title>Whole genome sequence analysis of Cupriavidus campinensis S14E4C strain.</title>
        <authorList>
            <person name="Abbaszade G."/>
            <person name="Szabo A."/>
            <person name="Toumi M."/>
            <person name="Toth E."/>
        </authorList>
    </citation>
    <scope>NUCLEOTIDE SEQUENCE [LARGE SCALE GENOMIC DNA]</scope>
    <source>
        <strain evidence="2 4">S14E4C</strain>
    </source>
</reference>
<dbReference type="EMBL" id="CP097330">
    <property type="protein sequence ID" value="URF04088.1"/>
    <property type="molecule type" value="Genomic_DNA"/>
</dbReference>
<dbReference type="AlphaFoldDB" id="A0AAE9I0A4"/>
<feature type="transmembrane region" description="Helical" evidence="1">
    <location>
        <begin position="30"/>
        <end position="53"/>
    </location>
</feature>
<sequence length="226" mass="24255">MYTRLPSTYELIEALQAGPAERAPDSRLAAVLWAGFVLALVPALVAGGGLVWWHEILGQAPPAWLPQVFHGLLAVCGVFYVGAWLVRLLARRDALRHPLRWLSRRVDVESDAEDALVRQLGRIPALQLRARQRRIVLQARLWEGAARTVALVLALGPAAAVLADGLVVAAPDKGPALVAVYGAVLVAGAAFALFAQLQCCAPLRRLAHVLGEAAEINDALLRSRPS</sequence>
<protein>
    <submittedName>
        <fullName evidence="3">Uncharacterized protein</fullName>
    </submittedName>
</protein>
<feature type="transmembrane region" description="Helical" evidence="1">
    <location>
        <begin position="176"/>
        <end position="195"/>
    </location>
</feature>
<accession>A0AAE9I0A4</accession>
<evidence type="ECO:0000313" key="5">
    <source>
        <dbReference type="Proteomes" id="UP001056132"/>
    </source>
</evidence>
<feature type="transmembrane region" description="Helical" evidence="1">
    <location>
        <begin position="68"/>
        <end position="90"/>
    </location>
</feature>